<comment type="caution">
    <text evidence="5">The sequence shown here is derived from an EMBL/GenBank/DDBJ whole genome shotgun (WGS) entry which is preliminary data.</text>
</comment>
<evidence type="ECO:0000256" key="3">
    <source>
        <dbReference type="RuleBase" id="RU003694"/>
    </source>
</evidence>
<dbReference type="Pfam" id="PF02801">
    <property type="entry name" value="Ketoacyl-synt_C"/>
    <property type="match status" value="1"/>
</dbReference>
<comment type="similarity">
    <text evidence="1 3">Belongs to the thiolase-like superfamily. Beta-ketoacyl-ACP synthases family.</text>
</comment>
<dbReference type="SMART" id="SM00825">
    <property type="entry name" value="PKS_KS"/>
    <property type="match status" value="1"/>
</dbReference>
<dbReference type="Proteomes" id="UP001470023">
    <property type="component" value="Unassembled WGS sequence"/>
</dbReference>
<evidence type="ECO:0000256" key="2">
    <source>
        <dbReference type="ARBA" id="ARBA00022679"/>
    </source>
</evidence>
<accession>A0ABV1UJT4</accession>
<evidence type="ECO:0000256" key="1">
    <source>
        <dbReference type="ARBA" id="ARBA00008467"/>
    </source>
</evidence>
<evidence type="ECO:0000259" key="4">
    <source>
        <dbReference type="PROSITE" id="PS52004"/>
    </source>
</evidence>
<dbReference type="PANTHER" id="PTHR11712:SF336">
    <property type="entry name" value="3-OXOACYL-[ACYL-CARRIER-PROTEIN] SYNTHASE, MITOCHONDRIAL"/>
    <property type="match status" value="1"/>
</dbReference>
<evidence type="ECO:0000313" key="5">
    <source>
        <dbReference type="EMBL" id="MER6433994.1"/>
    </source>
</evidence>
<dbReference type="PANTHER" id="PTHR11712">
    <property type="entry name" value="POLYKETIDE SYNTHASE-RELATED"/>
    <property type="match status" value="1"/>
</dbReference>
<keyword evidence="2 3" id="KW-0808">Transferase</keyword>
<keyword evidence="6" id="KW-1185">Reference proteome</keyword>
<dbReference type="Pfam" id="PF00109">
    <property type="entry name" value="ketoacyl-synt"/>
    <property type="match status" value="1"/>
</dbReference>
<dbReference type="RefSeq" id="WP_352065925.1">
    <property type="nucleotide sequence ID" value="NZ_JBEOYA010000100.1"/>
</dbReference>
<protein>
    <submittedName>
        <fullName evidence="5">Beta-ketoacyl synthase N-terminal-like domain-containing protein</fullName>
    </submittedName>
</protein>
<dbReference type="InterPro" id="IPR016039">
    <property type="entry name" value="Thiolase-like"/>
</dbReference>
<gene>
    <name evidence="5" type="ORF">ABT272_40795</name>
</gene>
<sequence>MNAVALAGLGLISPLGPTPGAFWHGLLHGRRAFGEHGCPQGDFRSRVVAAVPPGDCTAPAGRRKEALATAAARQALAAAGLTGLPDGSLLVLVSQAPALGTTAGEQDDDFAGPPPEALLAACRADARRTHVVHLSHACASAAYAAAFARDWLLSGLGGTALIVGASALNRYEYASMDVVRTLSPHGARPFDADRDGITVGEGAGAAVLETAGSARARGHRPEAWLTGAACVVDTSESVASAPAAVLDCMRAALDDAGTRRVDYVHAHATGTVQGDAAEAEAVAGLAAALGHGPLPVSSHKGAIGHLLHASAFPGLVAAAGFLREARVPGTPGLRRPAPLPDGVLALDRPRRAATAGHVLVNSFGFGGNNASLVLSAAGGRPTSPYEETA</sequence>
<dbReference type="SUPFAM" id="SSF53901">
    <property type="entry name" value="Thiolase-like"/>
    <property type="match status" value="2"/>
</dbReference>
<dbReference type="InterPro" id="IPR014030">
    <property type="entry name" value="Ketoacyl_synth_N"/>
</dbReference>
<dbReference type="InterPro" id="IPR000794">
    <property type="entry name" value="Beta-ketoacyl_synthase"/>
</dbReference>
<name>A0ABV1UJT4_9ACTN</name>
<feature type="domain" description="Ketosynthase family 3 (KS3)" evidence="4">
    <location>
        <begin position="1"/>
        <end position="376"/>
    </location>
</feature>
<reference evidence="5 6" key="1">
    <citation type="submission" date="2024-06" db="EMBL/GenBank/DDBJ databases">
        <title>The Natural Products Discovery Center: Release of the First 8490 Sequenced Strains for Exploring Actinobacteria Biosynthetic Diversity.</title>
        <authorList>
            <person name="Kalkreuter E."/>
            <person name="Kautsar S.A."/>
            <person name="Yang D."/>
            <person name="Bader C.D."/>
            <person name="Teijaro C.N."/>
            <person name="Fluegel L."/>
            <person name="Davis C.M."/>
            <person name="Simpson J.R."/>
            <person name="Lauterbach L."/>
            <person name="Steele A.D."/>
            <person name="Gui C."/>
            <person name="Meng S."/>
            <person name="Li G."/>
            <person name="Viehrig K."/>
            <person name="Ye F."/>
            <person name="Su P."/>
            <person name="Kiefer A.F."/>
            <person name="Nichols A."/>
            <person name="Cepeda A.J."/>
            <person name="Yan W."/>
            <person name="Fan B."/>
            <person name="Jiang Y."/>
            <person name="Adhikari A."/>
            <person name="Zheng C.-J."/>
            <person name="Schuster L."/>
            <person name="Cowan T.M."/>
            <person name="Smanski M.J."/>
            <person name="Chevrette M.G."/>
            <person name="De Carvalho L.P.S."/>
            <person name="Shen B."/>
        </authorList>
    </citation>
    <scope>NUCLEOTIDE SEQUENCE [LARGE SCALE GENOMIC DNA]</scope>
    <source>
        <strain evidence="5 6">NPDC001166</strain>
    </source>
</reference>
<proteinExistence type="inferred from homology"/>
<dbReference type="Gene3D" id="3.40.47.10">
    <property type="match status" value="1"/>
</dbReference>
<dbReference type="PROSITE" id="PS52004">
    <property type="entry name" value="KS3_2"/>
    <property type="match status" value="1"/>
</dbReference>
<evidence type="ECO:0000313" key="6">
    <source>
        <dbReference type="Proteomes" id="UP001470023"/>
    </source>
</evidence>
<dbReference type="EMBL" id="JBEPAZ010000078">
    <property type="protein sequence ID" value="MER6433994.1"/>
    <property type="molecule type" value="Genomic_DNA"/>
</dbReference>
<dbReference type="InterPro" id="IPR014031">
    <property type="entry name" value="Ketoacyl_synth_C"/>
</dbReference>
<organism evidence="5 6">
    <name type="scientific">Streptomyces sp. 900105245</name>
    <dbReference type="NCBI Taxonomy" id="3154379"/>
    <lineage>
        <taxon>Bacteria</taxon>
        <taxon>Bacillati</taxon>
        <taxon>Actinomycetota</taxon>
        <taxon>Actinomycetes</taxon>
        <taxon>Kitasatosporales</taxon>
        <taxon>Streptomycetaceae</taxon>
        <taxon>Streptomyces</taxon>
    </lineage>
</organism>
<dbReference type="InterPro" id="IPR020841">
    <property type="entry name" value="PKS_Beta-ketoAc_synthase_dom"/>
</dbReference>